<accession>A0A5C2SU41</accession>
<feature type="compositionally biased region" description="Low complexity" evidence="1">
    <location>
        <begin position="268"/>
        <end position="286"/>
    </location>
</feature>
<sequence length="603" mass="67638">MPYIPEIITGRVSVLLRSDGTYGVTDPASWPQVFAPKLPYLAAISKQTGSPHPHAFLWISPRREHFVPATGLPVRDFGKLRDDVVSPLEAVAEELRSQVQKFISVYPSARESPLVEHEFIVQQTSVRLRHMVAPCRDHVVQVATLRRHWQLATAYMRYFDLATAHSTQASRVVDCSLIGAWTTRPEEVDLLRRLGIPVWFVDTSPSRYHISSSSRLVEFTRAKGISTSVLADTPLYQGIVGFGHLSSTLRIWNTFPQICGVPGTHPVSHSTHTSSRSSTSWTRGSSCGAHDRSLTVIADHAPPAVGPVHPSQKRGRDKFVEFDHAWMPSPLPSWCSAMAQVDRSGVARPPERVWPYWIPEPALLLGPQDLVRAKRYIMNWVRARPVWLYLLRLGDQGAVNVNTQMWRSYLNGVPEGSLSTKSGKRAMEIKQIFGAVLAQEHLQADEGGVVQWHQFRFSDVQVELCPLIVWEVHELAFRYELLALDRACRPSRTPTDDLRREELLARVFPSQALWSVISLPPPDSVGLFARVPHRRITALNALREVLIGWPGCPDALLQETPLSGTDAPDRIEAFEASVARFYVNSFFHHAGRAPIVPRMLPCP</sequence>
<dbReference type="Proteomes" id="UP000313359">
    <property type="component" value="Unassembled WGS sequence"/>
</dbReference>
<dbReference type="OrthoDB" id="2692137at2759"/>
<evidence type="ECO:0000313" key="3">
    <source>
        <dbReference type="Proteomes" id="UP000313359"/>
    </source>
</evidence>
<keyword evidence="3" id="KW-1185">Reference proteome</keyword>
<dbReference type="EMBL" id="ML122250">
    <property type="protein sequence ID" value="RPD67425.1"/>
    <property type="molecule type" value="Genomic_DNA"/>
</dbReference>
<name>A0A5C2SU41_9APHY</name>
<proteinExistence type="predicted"/>
<reference evidence="2" key="1">
    <citation type="journal article" date="2018" name="Genome Biol. Evol.">
        <title>Genomics and development of Lentinus tigrinus, a white-rot wood-decaying mushroom with dimorphic fruiting bodies.</title>
        <authorList>
            <person name="Wu B."/>
            <person name="Xu Z."/>
            <person name="Knudson A."/>
            <person name="Carlson A."/>
            <person name="Chen N."/>
            <person name="Kovaka S."/>
            <person name="LaButti K."/>
            <person name="Lipzen A."/>
            <person name="Pennachio C."/>
            <person name="Riley R."/>
            <person name="Schakwitz W."/>
            <person name="Umezawa K."/>
            <person name="Ohm R.A."/>
            <person name="Grigoriev I.V."/>
            <person name="Nagy L.G."/>
            <person name="Gibbons J."/>
            <person name="Hibbett D."/>
        </authorList>
    </citation>
    <scope>NUCLEOTIDE SEQUENCE [LARGE SCALE GENOMIC DNA]</scope>
    <source>
        <strain evidence="2">ALCF2SS1-6</strain>
    </source>
</reference>
<dbReference type="AlphaFoldDB" id="A0A5C2SU41"/>
<evidence type="ECO:0000313" key="2">
    <source>
        <dbReference type="EMBL" id="RPD67425.1"/>
    </source>
</evidence>
<protein>
    <submittedName>
        <fullName evidence="2">Uncharacterized protein</fullName>
    </submittedName>
</protein>
<gene>
    <name evidence="2" type="ORF">L227DRAFT_491662</name>
</gene>
<organism evidence="2 3">
    <name type="scientific">Lentinus tigrinus ALCF2SS1-6</name>
    <dbReference type="NCBI Taxonomy" id="1328759"/>
    <lineage>
        <taxon>Eukaryota</taxon>
        <taxon>Fungi</taxon>
        <taxon>Dikarya</taxon>
        <taxon>Basidiomycota</taxon>
        <taxon>Agaricomycotina</taxon>
        <taxon>Agaricomycetes</taxon>
        <taxon>Polyporales</taxon>
        <taxon>Polyporaceae</taxon>
        <taxon>Lentinus</taxon>
    </lineage>
</organism>
<feature type="region of interest" description="Disordered" evidence="1">
    <location>
        <begin position="266"/>
        <end position="287"/>
    </location>
</feature>
<evidence type="ECO:0000256" key="1">
    <source>
        <dbReference type="SAM" id="MobiDB-lite"/>
    </source>
</evidence>